<name>A0ABS4XB42_9MICC</name>
<dbReference type="Proteomes" id="UP001296993">
    <property type="component" value="Unassembled WGS sequence"/>
</dbReference>
<dbReference type="EMBL" id="JAGIOF010000001">
    <property type="protein sequence ID" value="MBP2385608.1"/>
    <property type="molecule type" value="Genomic_DNA"/>
</dbReference>
<sequence length="918" mass="101236">MKQMKISFFLTTVDSAAGTERAIISQANSLVESGAQVDIHSVYRTTGAPGFPLNENVAVRYWIDGESLRDISGSGDAAETAEYATKPSRLIPREWDDQFSLLTDVVAGRIIPTIDSDIIVTTTPALGLLAGSLAKQRTVVVAQEHRATMRRGPGFTPLERAAAHIDCIVSLTDASKDWLSEKVANSGVRLETIPNFLPDIFRPQSTTDEKVVFAAGRFAGGKQFSHLIDAFSRISDQHPDWILRIYGQGPLEDALKNQAVRLNVAHAVQIMAPVKNLELEWPKGSILALTSRSEGLPLVIMEAAGAGIPTISYDCLTGPAELIDDGKSGILVPPNDVASLALALDKLMSDAPLRFEMGQAAKAAIGIYSPSRIGAQWNRLYSELMDEANRLPVRAERNAERFASALNTVQESANAESSDELPVVKSTSKTPPPKILDISELGYGEILRKNRSLLDQIMKAANARSRSVEGNHANRHVVAVPEDDRLAVIDQLSQISDPAIAVELFMDSTRLTSGTWHPAEESVPAALGEANVVRFYGRYTDAHALVHLGAESSVDIEFWTSDEETGHYIAPRHNRVVDSMEQADFGPHGQEGAAIENVWSSIDFPIDVVYTWVDGNDAAWMEKKASYLPVSNEAHDQATSAARFTNRDELRYSIRSVRRFAPWVRNIFLVTDDQVPAWLAAESDIKVVSHSEIFPDKSCLPTFNSHAIETSLHRILGLAEHFLYFNDDTVMLRLQSPETYFTPNGLAKFFPSPVKINYLSGQDEPHIAAAKNNRAIIRERFGVEISQSMLHTPHPHRKSVLAQIEHEQRDVVEATRSHRFRHAEDVSFLSSLGQYYGFCLERYVQGSIRYTYVGLGRPGTAAQLAALVTSARLDVATFGESNSGYENPEETDCQIRQFFETKFSMPSHDESVDLAQDS</sequence>
<gene>
    <name evidence="9" type="ORF">JOF47_001119</name>
</gene>
<evidence type="ECO:0000259" key="8">
    <source>
        <dbReference type="Pfam" id="PF17102"/>
    </source>
</evidence>
<evidence type="ECO:0000259" key="7">
    <source>
        <dbReference type="Pfam" id="PF17101"/>
    </source>
</evidence>
<dbReference type="InterPro" id="IPR031358">
    <property type="entry name" value="Stealth_CR1"/>
</dbReference>
<accession>A0ABS4XB42</accession>
<evidence type="ECO:0000256" key="3">
    <source>
        <dbReference type="ARBA" id="ARBA00023169"/>
    </source>
</evidence>
<evidence type="ECO:0000256" key="4">
    <source>
        <dbReference type="SAM" id="MobiDB-lite"/>
    </source>
</evidence>
<dbReference type="RefSeq" id="WP_209996475.1">
    <property type="nucleotide sequence ID" value="NZ_BAAAJY010000007.1"/>
</dbReference>
<keyword evidence="10" id="KW-1185">Reference proteome</keyword>
<keyword evidence="3" id="KW-0270">Exopolysaccharide synthesis</keyword>
<dbReference type="Gene3D" id="3.40.50.2000">
    <property type="entry name" value="Glycogen Phosphorylase B"/>
    <property type="match status" value="2"/>
</dbReference>
<comment type="similarity">
    <text evidence="1">Belongs to the stealth family.</text>
</comment>
<dbReference type="Pfam" id="PF17101">
    <property type="entry name" value="Stealth_CR1"/>
    <property type="match status" value="1"/>
</dbReference>
<dbReference type="PANTHER" id="PTHR24045">
    <property type="match status" value="1"/>
</dbReference>
<dbReference type="PANTHER" id="PTHR24045:SF0">
    <property type="entry name" value="N-ACETYLGLUCOSAMINE-1-PHOSPHOTRANSFERASE SUBUNITS ALPHA_BETA"/>
    <property type="match status" value="1"/>
</dbReference>
<evidence type="ECO:0000259" key="6">
    <source>
        <dbReference type="Pfam" id="PF11380"/>
    </source>
</evidence>
<dbReference type="Pfam" id="PF11380">
    <property type="entry name" value="Stealth_CR2"/>
    <property type="match status" value="1"/>
</dbReference>
<dbReference type="SUPFAM" id="SSF53756">
    <property type="entry name" value="UDP-Glycosyltransferase/glycogen phosphorylase"/>
    <property type="match status" value="1"/>
</dbReference>
<organism evidence="9 10">
    <name type="scientific">Paeniglutamicibacter kerguelensis</name>
    <dbReference type="NCBI Taxonomy" id="254788"/>
    <lineage>
        <taxon>Bacteria</taxon>
        <taxon>Bacillati</taxon>
        <taxon>Actinomycetota</taxon>
        <taxon>Actinomycetes</taxon>
        <taxon>Micrococcales</taxon>
        <taxon>Micrococcaceae</taxon>
        <taxon>Paeniglutamicibacter</taxon>
    </lineage>
</organism>
<feature type="domain" description="Stealth protein CR1 conserved region 1" evidence="7">
    <location>
        <begin position="604"/>
        <end position="628"/>
    </location>
</feature>
<feature type="domain" description="Stealth protein CR2 conserved region 2" evidence="6">
    <location>
        <begin position="643"/>
        <end position="748"/>
    </location>
</feature>
<dbReference type="Pfam" id="PF17102">
    <property type="entry name" value="Stealth_CR3"/>
    <property type="match status" value="1"/>
</dbReference>
<proteinExistence type="inferred from homology"/>
<dbReference type="InterPro" id="IPR031357">
    <property type="entry name" value="Stealth_CR3"/>
</dbReference>
<evidence type="ECO:0000256" key="2">
    <source>
        <dbReference type="ARBA" id="ARBA00022679"/>
    </source>
</evidence>
<evidence type="ECO:0000313" key="10">
    <source>
        <dbReference type="Proteomes" id="UP001296993"/>
    </source>
</evidence>
<feature type="domain" description="Glycosyl transferase family 1" evidence="5">
    <location>
        <begin position="203"/>
        <end position="362"/>
    </location>
</feature>
<evidence type="ECO:0000259" key="5">
    <source>
        <dbReference type="Pfam" id="PF00534"/>
    </source>
</evidence>
<evidence type="ECO:0000313" key="9">
    <source>
        <dbReference type="EMBL" id="MBP2385608.1"/>
    </source>
</evidence>
<feature type="domain" description="Stealth protein CR3 conserved region 3" evidence="8">
    <location>
        <begin position="791"/>
        <end position="837"/>
    </location>
</feature>
<dbReference type="CDD" id="cd03820">
    <property type="entry name" value="GT4_AmsD-like"/>
    <property type="match status" value="1"/>
</dbReference>
<reference evidence="9 10" key="1">
    <citation type="submission" date="2021-03" db="EMBL/GenBank/DDBJ databases">
        <title>Sequencing the genomes of 1000 actinobacteria strains.</title>
        <authorList>
            <person name="Klenk H.-P."/>
        </authorList>
    </citation>
    <scope>NUCLEOTIDE SEQUENCE [LARGE SCALE GENOMIC DNA]</scope>
    <source>
        <strain evidence="9 10">DSM 15797</strain>
    </source>
</reference>
<protein>
    <submittedName>
        <fullName evidence="9">Glycosyltransferase involved in cell wall biosynthesis</fullName>
    </submittedName>
</protein>
<comment type="caution">
    <text evidence="9">The sequence shown here is derived from an EMBL/GenBank/DDBJ whole genome shotgun (WGS) entry which is preliminary data.</text>
</comment>
<feature type="region of interest" description="Disordered" evidence="4">
    <location>
        <begin position="410"/>
        <end position="429"/>
    </location>
</feature>
<keyword evidence="2" id="KW-0808">Transferase</keyword>
<dbReference type="InterPro" id="IPR001296">
    <property type="entry name" value="Glyco_trans_1"/>
</dbReference>
<dbReference type="InterPro" id="IPR047141">
    <property type="entry name" value="Stealth"/>
</dbReference>
<evidence type="ECO:0000256" key="1">
    <source>
        <dbReference type="ARBA" id="ARBA00007583"/>
    </source>
</evidence>
<dbReference type="Pfam" id="PF00534">
    <property type="entry name" value="Glycos_transf_1"/>
    <property type="match status" value="1"/>
</dbReference>
<dbReference type="InterPro" id="IPR021520">
    <property type="entry name" value="Stealth_CR2"/>
</dbReference>